<comment type="caution">
    <text evidence="2">The sequence shown here is derived from an EMBL/GenBank/DDBJ whole genome shotgun (WGS) entry which is preliminary data.</text>
</comment>
<dbReference type="PANTHER" id="PTHR45947">
    <property type="entry name" value="SULFOQUINOVOSYL TRANSFERASE SQD2"/>
    <property type="match status" value="1"/>
</dbReference>
<keyword evidence="2" id="KW-0808">Transferase</keyword>
<dbReference type="EMBL" id="JBHSQV010000027">
    <property type="protein sequence ID" value="MFC5985552.1"/>
    <property type="molecule type" value="Genomic_DNA"/>
</dbReference>
<dbReference type="Proteomes" id="UP001596250">
    <property type="component" value="Unassembled WGS sequence"/>
</dbReference>
<protein>
    <submittedName>
        <fullName evidence="2">Glycosyltransferase family 4 protein</fullName>
        <ecNumber evidence="2">2.4.-.-</ecNumber>
    </submittedName>
</protein>
<dbReference type="GO" id="GO:0016757">
    <property type="term" value="F:glycosyltransferase activity"/>
    <property type="evidence" value="ECO:0007669"/>
    <property type="project" value="UniProtKB-KW"/>
</dbReference>
<feature type="domain" description="Glycosyltransferase subfamily 4-like N-terminal" evidence="1">
    <location>
        <begin position="14"/>
        <end position="182"/>
    </location>
</feature>
<dbReference type="Pfam" id="PF13439">
    <property type="entry name" value="Glyco_transf_4"/>
    <property type="match status" value="1"/>
</dbReference>
<proteinExistence type="predicted"/>
<dbReference type="Gene3D" id="3.40.50.2000">
    <property type="entry name" value="Glycogen Phosphorylase B"/>
    <property type="match status" value="2"/>
</dbReference>
<gene>
    <name evidence="2" type="ORF">ACFPXP_03755</name>
</gene>
<dbReference type="PANTHER" id="PTHR45947:SF3">
    <property type="entry name" value="SULFOQUINOVOSYL TRANSFERASE SQD2"/>
    <property type="match status" value="1"/>
</dbReference>
<dbReference type="CDD" id="cd03801">
    <property type="entry name" value="GT4_PimA-like"/>
    <property type="match status" value="1"/>
</dbReference>
<sequence>MRIIMLTADFLPNIGGIASHVYHLSTELTNRGHEVIVINALSGRKNRLESYQLEGVHVIKAEFIGHSIGKIEWLKRTAYVNSIVKMVNKQFGPVDLIHQHDHLDSTLSAKRFHKICKWVWTNHTSGYIEQYESPMKRRLLKWLYHGVHAVIGVSEERTQKARMLINDEQFLRYIPNGVNTRRFRPDIPKDCNRFGLEEGKFTILCPSRMTEVKGNIYFAEAIKKILQDRTTEDLQFVFLGSEEAPNTNIEYINAVKRVITDSGITSYVKYLGNIPMEEMEKVYAVADIVVLPSLQEAVSLAALEAMAMKKAVVASNVGGFPEIITSGQTGLLVPPKSSDELAKAIVKLYQNQEMLEQITNTAFEKVKDYSWSIIAEKTESLYKGLINYSIRGEI</sequence>
<organism evidence="2 3">
    <name type="scientific">Marinicrinis lubricantis</name>
    <dbReference type="NCBI Taxonomy" id="2086470"/>
    <lineage>
        <taxon>Bacteria</taxon>
        <taxon>Bacillati</taxon>
        <taxon>Bacillota</taxon>
        <taxon>Bacilli</taxon>
        <taxon>Bacillales</taxon>
        <taxon>Paenibacillaceae</taxon>
    </lineage>
</organism>
<dbReference type="EC" id="2.4.-.-" evidence="2"/>
<dbReference type="SUPFAM" id="SSF53756">
    <property type="entry name" value="UDP-Glycosyltransferase/glycogen phosphorylase"/>
    <property type="match status" value="1"/>
</dbReference>
<evidence type="ECO:0000313" key="2">
    <source>
        <dbReference type="EMBL" id="MFC5985552.1"/>
    </source>
</evidence>
<dbReference type="Pfam" id="PF13692">
    <property type="entry name" value="Glyco_trans_1_4"/>
    <property type="match status" value="1"/>
</dbReference>
<evidence type="ECO:0000259" key="1">
    <source>
        <dbReference type="Pfam" id="PF13439"/>
    </source>
</evidence>
<dbReference type="RefSeq" id="WP_379892498.1">
    <property type="nucleotide sequence ID" value="NZ_CBCSCT010000009.1"/>
</dbReference>
<reference evidence="3" key="1">
    <citation type="journal article" date="2019" name="Int. J. Syst. Evol. Microbiol.">
        <title>The Global Catalogue of Microorganisms (GCM) 10K type strain sequencing project: providing services to taxonomists for standard genome sequencing and annotation.</title>
        <authorList>
            <consortium name="The Broad Institute Genomics Platform"/>
            <consortium name="The Broad Institute Genome Sequencing Center for Infectious Disease"/>
            <person name="Wu L."/>
            <person name="Ma J."/>
        </authorList>
    </citation>
    <scope>NUCLEOTIDE SEQUENCE [LARGE SCALE GENOMIC DNA]</scope>
    <source>
        <strain evidence="3">CCM 8749</strain>
    </source>
</reference>
<dbReference type="InterPro" id="IPR028098">
    <property type="entry name" value="Glyco_trans_4-like_N"/>
</dbReference>
<evidence type="ECO:0000313" key="3">
    <source>
        <dbReference type="Proteomes" id="UP001596250"/>
    </source>
</evidence>
<keyword evidence="2" id="KW-0328">Glycosyltransferase</keyword>
<accession>A0ABW1IKE2</accession>
<keyword evidence="3" id="KW-1185">Reference proteome</keyword>
<dbReference type="InterPro" id="IPR050194">
    <property type="entry name" value="Glycosyltransferase_grp1"/>
</dbReference>
<name>A0ABW1IKE2_9BACL</name>